<name>A0ABR7EG73_9FIRM</name>
<dbReference type="Pfam" id="PF02572">
    <property type="entry name" value="CobA_CobO_BtuR"/>
    <property type="match status" value="1"/>
</dbReference>
<proteinExistence type="predicted"/>
<organism evidence="1 2">
    <name type="scientific">Christensenella tenuis</name>
    <dbReference type="NCBI Taxonomy" id="2763033"/>
    <lineage>
        <taxon>Bacteria</taxon>
        <taxon>Bacillati</taxon>
        <taxon>Bacillota</taxon>
        <taxon>Clostridia</taxon>
        <taxon>Christensenellales</taxon>
        <taxon>Christensenellaceae</taxon>
        <taxon>Christensenella</taxon>
    </lineage>
</organism>
<sequence>MSGLIHIYCGDGKGKTTAAVGLSVRAAGNGWNILFVQFMKIQKSGEINLLKSLPGVTVLRTRRGGGFSICMDEKRKRETIEGHNELLKEVIGIVQKGETDLLVLDEIMSAYNTGLIDKKMFEDFVVHKPDYLELVMTGRNPPQNLLDIADYVSEIKKIKHPYDRGIQGRKGIEQ</sequence>
<dbReference type="PANTHER" id="PTHR46638">
    <property type="entry name" value="CORRINOID ADENOSYLTRANSFERASE"/>
    <property type="match status" value="1"/>
</dbReference>
<reference evidence="1 2" key="1">
    <citation type="submission" date="2020-08" db="EMBL/GenBank/DDBJ databases">
        <title>Genome public.</title>
        <authorList>
            <person name="Liu C."/>
            <person name="Sun Q."/>
        </authorList>
    </citation>
    <scope>NUCLEOTIDE SEQUENCE [LARGE SCALE GENOMIC DNA]</scope>
    <source>
        <strain evidence="1 2">NSJ-35</strain>
    </source>
</reference>
<dbReference type="InterPro" id="IPR027417">
    <property type="entry name" value="P-loop_NTPase"/>
</dbReference>
<evidence type="ECO:0000313" key="1">
    <source>
        <dbReference type="EMBL" id="MBC5648139.1"/>
    </source>
</evidence>
<protein>
    <submittedName>
        <fullName evidence="1">Cob(I)yrinic acid a,c-diamide adenosyltransferase</fullName>
    </submittedName>
</protein>
<accession>A0ABR7EG73</accession>
<dbReference type="PANTHER" id="PTHR46638:SF1">
    <property type="entry name" value="CORRINOID ADENOSYLTRANSFERASE"/>
    <property type="match status" value="1"/>
</dbReference>
<evidence type="ECO:0000313" key="2">
    <source>
        <dbReference type="Proteomes" id="UP000606889"/>
    </source>
</evidence>
<dbReference type="Gene3D" id="3.40.50.300">
    <property type="entry name" value="P-loop containing nucleotide triphosphate hydrolases"/>
    <property type="match status" value="1"/>
</dbReference>
<dbReference type="InterPro" id="IPR003724">
    <property type="entry name" value="CblAdoTrfase_CobA"/>
</dbReference>
<comment type="caution">
    <text evidence="1">The sequence shown here is derived from an EMBL/GenBank/DDBJ whole genome shotgun (WGS) entry which is preliminary data.</text>
</comment>
<dbReference type="RefSeq" id="WP_186857656.1">
    <property type="nucleotide sequence ID" value="NZ_JACOON010000003.1"/>
</dbReference>
<dbReference type="EMBL" id="JACOON010000003">
    <property type="protein sequence ID" value="MBC5648139.1"/>
    <property type="molecule type" value="Genomic_DNA"/>
</dbReference>
<gene>
    <name evidence="1" type="ORF">H8S18_07290</name>
</gene>
<dbReference type="PIRSF" id="PIRSF015617">
    <property type="entry name" value="Adensltrnsf_CobA"/>
    <property type="match status" value="1"/>
</dbReference>
<dbReference type="Proteomes" id="UP000606889">
    <property type="component" value="Unassembled WGS sequence"/>
</dbReference>
<keyword evidence="2" id="KW-1185">Reference proteome</keyword>
<dbReference type="SUPFAM" id="SSF52540">
    <property type="entry name" value="P-loop containing nucleoside triphosphate hydrolases"/>
    <property type="match status" value="1"/>
</dbReference>